<dbReference type="InterPro" id="IPR050306">
    <property type="entry name" value="PfkB_Carbo_kinase"/>
</dbReference>
<keyword evidence="2" id="KW-0808">Transferase</keyword>
<dbReference type="SUPFAM" id="SSF53613">
    <property type="entry name" value="Ribokinase-like"/>
    <property type="match status" value="1"/>
</dbReference>
<dbReference type="Gene3D" id="3.40.1190.20">
    <property type="match status" value="1"/>
</dbReference>
<comment type="similarity">
    <text evidence="1">Belongs to the carbohydrate kinase PfkB family.</text>
</comment>
<dbReference type="PANTHER" id="PTHR43085:SF15">
    <property type="entry name" value="2-DEHYDRO-3-DEOXYGLUCONOKINASE"/>
    <property type="match status" value="1"/>
</dbReference>
<dbReference type="RefSeq" id="WP_394318144.1">
    <property type="nucleotide sequence ID" value="NZ_JBHMQU010000010.1"/>
</dbReference>
<evidence type="ECO:0000259" key="4">
    <source>
        <dbReference type="Pfam" id="PF00294"/>
    </source>
</evidence>
<gene>
    <name evidence="5" type="ORF">ACFHYO_02455</name>
</gene>
<keyword evidence="6" id="KW-1185">Reference proteome</keyword>
<dbReference type="InterPro" id="IPR029056">
    <property type="entry name" value="Ribokinase-like"/>
</dbReference>
<dbReference type="EMBL" id="JBHMQU010000010">
    <property type="protein sequence ID" value="MFC0810973.1"/>
    <property type="molecule type" value="Genomic_DNA"/>
</dbReference>
<comment type="caution">
    <text evidence="5">The sequence shown here is derived from an EMBL/GenBank/DDBJ whole genome shotgun (WGS) entry which is preliminary data.</text>
</comment>
<evidence type="ECO:0000256" key="3">
    <source>
        <dbReference type="ARBA" id="ARBA00022777"/>
    </source>
</evidence>
<protein>
    <submittedName>
        <fullName evidence="5">PfkB family carbohydrate kinase</fullName>
    </submittedName>
</protein>
<reference evidence="5 6" key="1">
    <citation type="submission" date="2024-09" db="EMBL/GenBank/DDBJ databases">
        <authorList>
            <person name="Sun Q."/>
            <person name="Mori K."/>
        </authorList>
    </citation>
    <scope>NUCLEOTIDE SEQUENCE [LARGE SCALE GENOMIC DNA]</scope>
    <source>
        <strain evidence="5 6">KCTC 42086</strain>
    </source>
</reference>
<evidence type="ECO:0000313" key="6">
    <source>
        <dbReference type="Proteomes" id="UP001589920"/>
    </source>
</evidence>
<accession>A0ABV6T4S2</accession>
<evidence type="ECO:0000256" key="1">
    <source>
        <dbReference type="ARBA" id="ARBA00010688"/>
    </source>
</evidence>
<dbReference type="Proteomes" id="UP001589920">
    <property type="component" value="Unassembled WGS sequence"/>
</dbReference>
<sequence length="186" mass="19081">MTAGALDRAFAEAATLYLSGITVAILPPEGRDRLAVALARASEGGARVVFDPNLRPRLWEDAATMRAQITRFAGLSDLILPSFDDEAAQFGDEGPPATIARYLDAGAGTVVVKAAGAPVHYGWADGAGVVADLPRATPVDSTAAGDSFNAGYLAAALQGQPPEAAIRAGHTLALRVIAHRGALVPL</sequence>
<dbReference type="InterPro" id="IPR002173">
    <property type="entry name" value="Carboh/pur_kinase_PfkB_CS"/>
</dbReference>
<feature type="domain" description="Carbohydrate kinase PfkB" evidence="4">
    <location>
        <begin position="8"/>
        <end position="183"/>
    </location>
</feature>
<dbReference type="PROSITE" id="PS00584">
    <property type="entry name" value="PFKB_KINASES_2"/>
    <property type="match status" value="1"/>
</dbReference>
<dbReference type="Pfam" id="PF00294">
    <property type="entry name" value="PfkB"/>
    <property type="match status" value="1"/>
</dbReference>
<proteinExistence type="inferred from homology"/>
<dbReference type="InterPro" id="IPR011611">
    <property type="entry name" value="PfkB_dom"/>
</dbReference>
<dbReference type="PANTHER" id="PTHR43085">
    <property type="entry name" value="HEXOKINASE FAMILY MEMBER"/>
    <property type="match status" value="1"/>
</dbReference>
<organism evidence="5 6">
    <name type="scientific">Paracoccus panacisoli</name>
    <dbReference type="NCBI Taxonomy" id="1510163"/>
    <lineage>
        <taxon>Bacteria</taxon>
        <taxon>Pseudomonadati</taxon>
        <taxon>Pseudomonadota</taxon>
        <taxon>Alphaproteobacteria</taxon>
        <taxon>Rhodobacterales</taxon>
        <taxon>Paracoccaceae</taxon>
        <taxon>Paracoccus</taxon>
    </lineage>
</organism>
<name>A0ABV6T4S2_9RHOB</name>
<keyword evidence="3 5" id="KW-0418">Kinase</keyword>
<evidence type="ECO:0000256" key="2">
    <source>
        <dbReference type="ARBA" id="ARBA00022679"/>
    </source>
</evidence>
<dbReference type="GO" id="GO:0016301">
    <property type="term" value="F:kinase activity"/>
    <property type="evidence" value="ECO:0007669"/>
    <property type="project" value="UniProtKB-KW"/>
</dbReference>
<evidence type="ECO:0000313" key="5">
    <source>
        <dbReference type="EMBL" id="MFC0810973.1"/>
    </source>
</evidence>